<keyword evidence="8" id="KW-1185">Reference proteome</keyword>
<evidence type="ECO:0000256" key="6">
    <source>
        <dbReference type="SAM" id="Phobius"/>
    </source>
</evidence>
<evidence type="ECO:0000256" key="3">
    <source>
        <dbReference type="ARBA" id="ARBA00022692"/>
    </source>
</evidence>
<evidence type="ECO:0000313" key="7">
    <source>
        <dbReference type="EMBL" id="AFK07181.1"/>
    </source>
</evidence>
<name>I2F5H8_9BACT</name>
<comment type="subcellular location">
    <subcellularLocation>
        <location evidence="1">Cell membrane</location>
    </subcellularLocation>
</comment>
<keyword evidence="3 6" id="KW-0812">Transmembrane</keyword>
<protein>
    <submittedName>
        <fullName evidence="7">Oxaloacetate decarboxylase, gamma chain</fullName>
    </submittedName>
</protein>
<evidence type="ECO:0000313" key="8">
    <source>
        <dbReference type="Proteomes" id="UP000002881"/>
    </source>
</evidence>
<dbReference type="GO" id="GO:0005886">
    <property type="term" value="C:plasma membrane"/>
    <property type="evidence" value="ECO:0007669"/>
    <property type="project" value="UniProtKB-SubCell"/>
</dbReference>
<feature type="transmembrane region" description="Helical" evidence="6">
    <location>
        <begin position="6"/>
        <end position="26"/>
    </location>
</feature>
<dbReference type="EMBL" id="CP003532">
    <property type="protein sequence ID" value="AFK07181.1"/>
    <property type="molecule type" value="Genomic_DNA"/>
</dbReference>
<dbReference type="eggNOG" id="ENOG502ZD9W">
    <property type="taxonomic scope" value="Bacteria"/>
</dbReference>
<evidence type="ECO:0000256" key="2">
    <source>
        <dbReference type="ARBA" id="ARBA00022475"/>
    </source>
</evidence>
<dbReference type="GeneID" id="87107301"/>
<gene>
    <name evidence="7" type="ORF">Theba_1499</name>
</gene>
<evidence type="ECO:0000256" key="1">
    <source>
        <dbReference type="ARBA" id="ARBA00004236"/>
    </source>
</evidence>
<dbReference type="GO" id="GO:0036376">
    <property type="term" value="P:sodium ion export across plasma membrane"/>
    <property type="evidence" value="ECO:0007669"/>
    <property type="project" value="InterPro"/>
</dbReference>
<evidence type="ECO:0000256" key="4">
    <source>
        <dbReference type="ARBA" id="ARBA00022989"/>
    </source>
</evidence>
<proteinExistence type="predicted"/>
<dbReference type="KEGG" id="mpg:Theba_1499"/>
<keyword evidence="4 6" id="KW-1133">Transmembrane helix</keyword>
<sequence length="116" mass="12616" precursor="true">MPDYVQITLIGVAIVFLVLAMLYVIFNVLGKLLSGGEGHGVKAVSEKTTSNSVLAPLRSIAGDEEEVIAAIAAAVNAVIGHSDFRIRSVSPVPSARASQWKRREPTVYWKVRRNRN</sequence>
<keyword evidence="2" id="KW-1003">Cell membrane</keyword>
<dbReference type="HOGENOM" id="CLU_2093957_0_0_0"/>
<dbReference type="STRING" id="660470.Theba_1499"/>
<dbReference type="GO" id="GO:0015081">
    <property type="term" value="F:sodium ion transmembrane transporter activity"/>
    <property type="evidence" value="ECO:0007669"/>
    <property type="project" value="InterPro"/>
</dbReference>
<reference evidence="7 8" key="1">
    <citation type="journal article" date="2012" name="Genome Biol. Evol.">
        <title>Genome Sequence of the Mesophilic Thermotogales Bacterium Mesotoga prima MesG1.Ag.4.2 Reveals the Largest Thermotogales Genome To Date.</title>
        <authorList>
            <person name="Zhaxybayeva O."/>
            <person name="Swithers K.S."/>
            <person name="Foght J."/>
            <person name="Green A.G."/>
            <person name="Bruce D."/>
            <person name="Detter C."/>
            <person name="Han S."/>
            <person name="Teshima H."/>
            <person name="Han J."/>
            <person name="Woyke T."/>
            <person name="Pitluck S."/>
            <person name="Nolan M."/>
            <person name="Ivanova N."/>
            <person name="Pati A."/>
            <person name="Land M.L."/>
            <person name="Dlutek M."/>
            <person name="Doolittle W.F."/>
            <person name="Noll K.M."/>
            <person name="Nesbo C.L."/>
        </authorList>
    </citation>
    <scope>NUCLEOTIDE SEQUENCE [LARGE SCALE GENOMIC DNA]</scope>
    <source>
        <strain evidence="8">mesG1.Ag.4.2</strain>
    </source>
</reference>
<keyword evidence="5 6" id="KW-0472">Membrane</keyword>
<dbReference type="Pfam" id="PF04277">
    <property type="entry name" value="OAD_gamma"/>
    <property type="match status" value="1"/>
</dbReference>
<accession>I2F5H8</accession>
<dbReference type="AlphaFoldDB" id="I2F5H8"/>
<dbReference type="Proteomes" id="UP000002881">
    <property type="component" value="Chromosome"/>
</dbReference>
<organism evidence="7 8">
    <name type="scientific">Mesotoga prima MesG1.Ag.4.2</name>
    <dbReference type="NCBI Taxonomy" id="660470"/>
    <lineage>
        <taxon>Bacteria</taxon>
        <taxon>Thermotogati</taxon>
        <taxon>Thermotogota</taxon>
        <taxon>Thermotogae</taxon>
        <taxon>Kosmotogales</taxon>
        <taxon>Kosmotogaceae</taxon>
        <taxon>Mesotoga</taxon>
    </lineage>
</organism>
<dbReference type="InterPro" id="IPR005899">
    <property type="entry name" value="Na_pump_deCOase"/>
</dbReference>
<dbReference type="RefSeq" id="WP_014731109.1">
    <property type="nucleotide sequence ID" value="NC_017934.1"/>
</dbReference>
<evidence type="ECO:0000256" key="5">
    <source>
        <dbReference type="ARBA" id="ARBA00023136"/>
    </source>
</evidence>